<evidence type="ECO:0008006" key="3">
    <source>
        <dbReference type="Google" id="ProtNLM"/>
    </source>
</evidence>
<name>A0ABN6UUW5_9BACT</name>
<dbReference type="EMBL" id="AP027079">
    <property type="protein sequence ID" value="BDU68546.1"/>
    <property type="molecule type" value="Genomic_DNA"/>
</dbReference>
<reference evidence="2" key="1">
    <citation type="journal article" date="2023" name="Int. J. Syst. Evol. Microbiol.">
        <title>Mesoterricola silvestris gen. nov., sp. nov., Mesoterricola sediminis sp. nov., Geothrix oryzae sp. nov., Geothrix edaphica sp. nov., Geothrix rubra sp. nov., and Geothrix limicola sp. nov., six novel members of Acidobacteriota isolated from soils.</title>
        <authorList>
            <person name="Itoh H."/>
            <person name="Sugisawa Y."/>
            <person name="Mise K."/>
            <person name="Xu Z."/>
            <person name="Kuniyasu M."/>
            <person name="Ushijima N."/>
            <person name="Kawano K."/>
            <person name="Kobayashi E."/>
            <person name="Shiratori Y."/>
            <person name="Masuda Y."/>
            <person name="Senoo K."/>
        </authorList>
    </citation>
    <scope>NUCLEOTIDE SEQUENCE [LARGE SCALE GENOMIC DNA]</scope>
    <source>
        <strain evidence="2">Red222</strain>
    </source>
</reference>
<dbReference type="RefSeq" id="WP_286355182.1">
    <property type="nucleotide sequence ID" value="NZ_AP027079.1"/>
</dbReference>
<evidence type="ECO:0000313" key="2">
    <source>
        <dbReference type="Proteomes" id="UP001242010"/>
    </source>
</evidence>
<dbReference type="PROSITE" id="PS51257">
    <property type="entry name" value="PROKAR_LIPOPROTEIN"/>
    <property type="match status" value="1"/>
</dbReference>
<evidence type="ECO:0000313" key="1">
    <source>
        <dbReference type="EMBL" id="BDU68546.1"/>
    </source>
</evidence>
<proteinExistence type="predicted"/>
<gene>
    <name evidence="1" type="ORF">GETHOR_06470</name>
</gene>
<organism evidence="1 2">
    <name type="scientific">Geothrix oryzae</name>
    <dbReference type="NCBI Taxonomy" id="2927975"/>
    <lineage>
        <taxon>Bacteria</taxon>
        <taxon>Pseudomonadati</taxon>
        <taxon>Acidobacteriota</taxon>
        <taxon>Holophagae</taxon>
        <taxon>Holophagales</taxon>
        <taxon>Holophagaceae</taxon>
        <taxon>Geothrix</taxon>
    </lineage>
</organism>
<protein>
    <recommendedName>
        <fullName evidence="3">Big-1 domain-containing protein</fullName>
    </recommendedName>
</protein>
<sequence>MSIKLQAAGSLAIFALACSGGGYGGGGGSNSTPAGTVLATDALFSATAGTPQSTPVTNPFATALKVTLMTQQRVSNGDGYGGYTIVSTPKAGASVTFTVVAGATGASGTFTAAATTATVTTDASGIATAPTLTANAIAGVFTVNATTVGVTAPVAFTLTNN</sequence>
<accession>A0ABN6UUW5</accession>
<keyword evidence="2" id="KW-1185">Reference proteome</keyword>
<dbReference type="Proteomes" id="UP001242010">
    <property type="component" value="Chromosome"/>
</dbReference>